<evidence type="ECO:0000256" key="1">
    <source>
        <dbReference type="PROSITE-ProRule" id="PRU00259"/>
    </source>
</evidence>
<dbReference type="PROSITE" id="PS50176">
    <property type="entry name" value="ARM_REPEAT"/>
    <property type="match status" value="6"/>
</dbReference>
<keyword evidence="3" id="KW-1185">Reference proteome</keyword>
<dbReference type="InterPro" id="IPR000225">
    <property type="entry name" value="Armadillo"/>
</dbReference>
<dbReference type="AlphaFoldDB" id="A0A8T0GSC5"/>
<dbReference type="SMART" id="SM00185">
    <property type="entry name" value="ARM"/>
    <property type="match status" value="9"/>
</dbReference>
<feature type="repeat" description="ARM" evidence="1">
    <location>
        <begin position="853"/>
        <end position="895"/>
    </location>
</feature>
<organism evidence="2 3">
    <name type="scientific">Ceratodon purpureus</name>
    <name type="common">Fire moss</name>
    <name type="synonym">Dicranum purpureum</name>
    <dbReference type="NCBI Taxonomy" id="3225"/>
    <lineage>
        <taxon>Eukaryota</taxon>
        <taxon>Viridiplantae</taxon>
        <taxon>Streptophyta</taxon>
        <taxon>Embryophyta</taxon>
        <taxon>Bryophyta</taxon>
        <taxon>Bryophytina</taxon>
        <taxon>Bryopsida</taxon>
        <taxon>Dicranidae</taxon>
        <taxon>Pseudoditrichales</taxon>
        <taxon>Ditrichaceae</taxon>
        <taxon>Ceratodon</taxon>
    </lineage>
</organism>
<proteinExistence type="predicted"/>
<feature type="repeat" description="ARM" evidence="1">
    <location>
        <begin position="571"/>
        <end position="615"/>
    </location>
</feature>
<dbReference type="InterPro" id="IPR016024">
    <property type="entry name" value="ARM-type_fold"/>
</dbReference>
<dbReference type="PANTHER" id="PTHR47451:SF1">
    <property type="entry name" value="ARM REPEAT SUPERFAMILY PROTEIN"/>
    <property type="match status" value="1"/>
</dbReference>
<feature type="repeat" description="ARM" evidence="1">
    <location>
        <begin position="658"/>
        <end position="700"/>
    </location>
</feature>
<comment type="caution">
    <text evidence="2">The sequence shown here is derived from an EMBL/GenBank/DDBJ whole genome shotgun (WGS) entry which is preliminary data.</text>
</comment>
<evidence type="ECO:0000313" key="3">
    <source>
        <dbReference type="Proteomes" id="UP000822688"/>
    </source>
</evidence>
<feature type="repeat" description="ARM" evidence="1">
    <location>
        <begin position="194"/>
        <end position="236"/>
    </location>
</feature>
<dbReference type="SUPFAM" id="SSF48371">
    <property type="entry name" value="ARM repeat"/>
    <property type="match status" value="2"/>
</dbReference>
<feature type="repeat" description="ARM" evidence="1">
    <location>
        <begin position="614"/>
        <end position="658"/>
    </location>
</feature>
<accession>A0A8T0GSC5</accession>
<reference evidence="2" key="1">
    <citation type="submission" date="2020-06" db="EMBL/GenBank/DDBJ databases">
        <title>WGS assembly of Ceratodon purpureus strain R40.</title>
        <authorList>
            <person name="Carey S.B."/>
            <person name="Jenkins J."/>
            <person name="Shu S."/>
            <person name="Lovell J.T."/>
            <person name="Sreedasyam A."/>
            <person name="Maumus F."/>
            <person name="Tiley G.P."/>
            <person name="Fernandez-Pozo N."/>
            <person name="Barry K."/>
            <person name="Chen C."/>
            <person name="Wang M."/>
            <person name="Lipzen A."/>
            <person name="Daum C."/>
            <person name="Saski C.A."/>
            <person name="Payton A.C."/>
            <person name="Mcbreen J.C."/>
            <person name="Conrad R.E."/>
            <person name="Kollar L.M."/>
            <person name="Olsson S."/>
            <person name="Huttunen S."/>
            <person name="Landis J.B."/>
            <person name="Wickett N.J."/>
            <person name="Johnson M.G."/>
            <person name="Rensing S.A."/>
            <person name="Grimwood J."/>
            <person name="Schmutz J."/>
            <person name="Mcdaniel S.F."/>
        </authorList>
    </citation>
    <scope>NUCLEOTIDE SEQUENCE</scope>
    <source>
        <strain evidence="2">R40</strain>
    </source>
</reference>
<gene>
    <name evidence="2" type="ORF">KC19_10G134200</name>
</gene>
<dbReference type="EMBL" id="CM026431">
    <property type="protein sequence ID" value="KAG0559852.1"/>
    <property type="molecule type" value="Genomic_DNA"/>
</dbReference>
<name>A0A8T0GSC5_CERPU</name>
<feature type="repeat" description="ARM" evidence="1">
    <location>
        <begin position="235"/>
        <end position="274"/>
    </location>
</feature>
<dbReference type="InterPro" id="IPR011989">
    <property type="entry name" value="ARM-like"/>
</dbReference>
<dbReference type="Proteomes" id="UP000822688">
    <property type="component" value="Chromosome 10"/>
</dbReference>
<protein>
    <submittedName>
        <fullName evidence="2">Uncharacterized protein</fullName>
    </submittedName>
</protein>
<dbReference type="PANTHER" id="PTHR47451">
    <property type="entry name" value="ARM REPEAT SUPERFAMILY PROTEIN"/>
    <property type="match status" value="1"/>
</dbReference>
<sequence length="922" mass="98506">MQSSAMALPSYSLQCASARWLALRPSQVAGAAEQAEVAVLGCGSQLGVSVIRRRVPECSRALGMCMEFSRSLSGARGVKVVSRARQEGSDGGELEDSAWDSLPFVAEETLQRMGINVYAANDSGDNFEDYEQVSHDKTSGYQSGIEVEGGYVGLFVRMLGLDNPPEDRESAVLALWRHSAAGAEMVKEIVMFPGCLNLVVSLLPCERQETAEAAAGLLRNISAIEDYRSLVAKAGALEEIAGLLTRHSISSEVRMQALCVLWNVSLNEKERMKIADLELLPALLAIVDSEEENEAENEAGVGLRIGDSEEETAKEAAVGVLANLSYSPSNHPVLIQAGVIPRLAKILLEETSGCKVARQEARNCLLQLAKDPIQKSAIIEAGLVPVPLIGASAFRTFKPVMEDTFAIPEDVQFTQNPSLTTVFGADKLLRGLKIGNADDIDKTTVLLNEGKVRQQFLARIGVIEKKNSGKQAEDISSSEDKIILMPWWDGIARLVLILGLQNPSVAKKAAESLAEISITEDYRQAINKAGAVPHLVKWLGSGDEGATEAAALALDMLGKSQKVRRAIEAHGAVPALVEILRASDVPHSTKEKVVSTLLRFSKEGEGNEAVTQDGAILGLMDIVSSEGFSAEAKEEAEGILEELSSRRPDSREKIIAAGGLPPLIEMLATGTPLQAEKAASVLEILAAERGNAEAMVKAAVGSAILSRLDVRVQEGDLSNTDTWTLMVAASKLLEGLVKHDTVVGTIDIDQISSVLLSILQAPTTPAYVKNWVSPCLWRLQQRVSDKGSLPIGLEITIHDRIPRLVEEIGALSESISSDATSAVLDLQEAAVLELQDLVSQGVGAYSAAISSSGGIFPLVNLLENSTPKASSAALAVLYNLGMDEENHAAMLAAGVVPALQRLVKRGIPDWKLALYLLRTLPT</sequence>
<evidence type="ECO:0000313" key="2">
    <source>
        <dbReference type="EMBL" id="KAG0559852.1"/>
    </source>
</evidence>
<dbReference type="Gene3D" id="1.25.10.10">
    <property type="entry name" value="Leucine-rich Repeat Variant"/>
    <property type="match status" value="4"/>
</dbReference>